<dbReference type="PROSITE" id="PS50890">
    <property type="entry name" value="PUA"/>
    <property type="match status" value="1"/>
</dbReference>
<dbReference type="NCBIfam" id="TIGR00451">
    <property type="entry name" value="unchar_dom_2"/>
    <property type="match status" value="1"/>
</dbReference>
<dbReference type="STRING" id="27349.A0A0L6V144"/>
<sequence length="252" mass="27871">MFLEGMSACRRSENMTSQWPFSTAGPTKKQDLTPRFNVKEDVASNTIIKSSTQRMIRLKLLQQFPVLNLPLLNPDHPNPSAPTDSPDHQPDTNSQQPTLLEFLWPKKEPLNILKCRENVSILVCKKTALFFQHFDGPVDIVGGRRREADGSREGGEKPDPKLLPQVQVDRGAIKYVLSGANIMCPGLTSPGARLPDDLAPHTPVAVHAEGKLLPCAIGLSQKSAADIRQQNKGVGLDNLHWLGDDLWLLHEI</sequence>
<protein>
    <recommendedName>
        <fullName evidence="4">PUA domain-containing protein</fullName>
    </recommendedName>
</protein>
<dbReference type="EMBL" id="LAVV01007875">
    <property type="protein sequence ID" value="KNZ54481.1"/>
    <property type="molecule type" value="Genomic_DNA"/>
</dbReference>
<dbReference type="OrthoDB" id="10249667at2759"/>
<dbReference type="VEuPathDB" id="FungiDB:VP01_2936g2"/>
<dbReference type="GO" id="GO:0001731">
    <property type="term" value="P:formation of translation preinitiation complex"/>
    <property type="evidence" value="ECO:0007669"/>
    <property type="project" value="TreeGrafter"/>
</dbReference>
<accession>A0A0L6V144</accession>
<dbReference type="InterPro" id="IPR048248">
    <property type="entry name" value="PUA_eIF2d-like"/>
</dbReference>
<comment type="subcellular location">
    <subcellularLocation>
        <location evidence="1">Cytoplasm</location>
    </subcellularLocation>
</comment>
<evidence type="ECO:0000256" key="3">
    <source>
        <dbReference type="SAM" id="MobiDB-lite"/>
    </source>
</evidence>
<dbReference type="CDD" id="cd21155">
    <property type="entry name" value="PUA_MCTS-1-like"/>
    <property type="match status" value="1"/>
</dbReference>
<feature type="region of interest" description="Disordered" evidence="3">
    <location>
        <begin position="1"/>
        <end position="32"/>
    </location>
</feature>
<dbReference type="Gene3D" id="3.10.400.20">
    <property type="match status" value="1"/>
</dbReference>
<organism evidence="5 6">
    <name type="scientific">Puccinia sorghi</name>
    <dbReference type="NCBI Taxonomy" id="27349"/>
    <lineage>
        <taxon>Eukaryota</taxon>
        <taxon>Fungi</taxon>
        <taxon>Dikarya</taxon>
        <taxon>Basidiomycota</taxon>
        <taxon>Pucciniomycotina</taxon>
        <taxon>Pucciniomycetes</taxon>
        <taxon>Pucciniales</taxon>
        <taxon>Pucciniaceae</taxon>
        <taxon>Puccinia</taxon>
    </lineage>
</organism>
<dbReference type="InterPro" id="IPR004521">
    <property type="entry name" value="Uncharacterised_CHP00451"/>
</dbReference>
<dbReference type="InterPro" id="IPR002478">
    <property type="entry name" value="PUA"/>
</dbReference>
<dbReference type="Proteomes" id="UP000037035">
    <property type="component" value="Unassembled WGS sequence"/>
</dbReference>
<dbReference type="AlphaFoldDB" id="A0A0L6V144"/>
<comment type="caution">
    <text evidence="5">The sequence shown here is derived from an EMBL/GenBank/DDBJ whole genome shotgun (WGS) entry which is preliminary data.</text>
</comment>
<dbReference type="GO" id="GO:0003723">
    <property type="term" value="F:RNA binding"/>
    <property type="evidence" value="ECO:0007669"/>
    <property type="project" value="InterPro"/>
</dbReference>
<dbReference type="SMART" id="SM00359">
    <property type="entry name" value="PUA"/>
    <property type="match status" value="1"/>
</dbReference>
<feature type="domain" description="PUA" evidence="4">
    <location>
        <begin position="164"/>
        <end position="243"/>
    </location>
</feature>
<evidence type="ECO:0000313" key="6">
    <source>
        <dbReference type="Proteomes" id="UP000037035"/>
    </source>
</evidence>
<name>A0A0L6V144_9BASI</name>
<feature type="region of interest" description="Disordered" evidence="3">
    <location>
        <begin position="71"/>
        <end position="95"/>
    </location>
</feature>
<feature type="compositionally biased region" description="Polar residues" evidence="3">
    <location>
        <begin position="14"/>
        <end position="25"/>
    </location>
</feature>
<evidence type="ECO:0000256" key="1">
    <source>
        <dbReference type="ARBA" id="ARBA00004496"/>
    </source>
</evidence>
<dbReference type="CDD" id="cd11609">
    <property type="entry name" value="MCT1_N"/>
    <property type="match status" value="1"/>
</dbReference>
<gene>
    <name evidence="5" type="ORF">VP01_2936g2</name>
</gene>
<dbReference type="PANTHER" id="PTHR22798:SF0">
    <property type="entry name" value="MALIGNANT T-CELL-AMPLIFIED SEQUENCE 1"/>
    <property type="match status" value="1"/>
</dbReference>
<dbReference type="SUPFAM" id="SSF88697">
    <property type="entry name" value="PUA domain-like"/>
    <property type="match status" value="1"/>
</dbReference>
<dbReference type="PANTHER" id="PTHR22798">
    <property type="entry name" value="MCT-1 PROTEIN"/>
    <property type="match status" value="1"/>
</dbReference>
<feature type="compositionally biased region" description="Basic and acidic residues" evidence="3">
    <location>
        <begin position="142"/>
        <end position="160"/>
    </location>
</feature>
<evidence type="ECO:0000313" key="5">
    <source>
        <dbReference type="EMBL" id="KNZ54481.1"/>
    </source>
</evidence>
<proteinExistence type="predicted"/>
<dbReference type="GO" id="GO:0005737">
    <property type="term" value="C:cytoplasm"/>
    <property type="evidence" value="ECO:0007669"/>
    <property type="project" value="UniProtKB-SubCell"/>
</dbReference>
<dbReference type="InterPro" id="IPR041366">
    <property type="entry name" value="Pre-PUA"/>
</dbReference>
<dbReference type="Pfam" id="PF17832">
    <property type="entry name" value="Pre-PUA"/>
    <property type="match status" value="1"/>
</dbReference>
<dbReference type="Pfam" id="PF26292">
    <property type="entry name" value="PUA_elF2D"/>
    <property type="match status" value="1"/>
</dbReference>
<reference evidence="5 6" key="1">
    <citation type="submission" date="2015-08" db="EMBL/GenBank/DDBJ databases">
        <title>Next Generation Sequencing and Analysis of the Genome of Puccinia sorghi L Schw, the Causal Agent of Maize Common Rust.</title>
        <authorList>
            <person name="Rochi L."/>
            <person name="Burguener G."/>
            <person name="Darino M."/>
            <person name="Turjanski A."/>
            <person name="Kreff E."/>
            <person name="Dieguez M.J."/>
            <person name="Sacco F."/>
        </authorList>
    </citation>
    <scope>NUCLEOTIDE SEQUENCE [LARGE SCALE GENOMIC DNA]</scope>
    <source>
        <strain evidence="5 6">RO10H11247</strain>
    </source>
</reference>
<evidence type="ECO:0000256" key="2">
    <source>
        <dbReference type="ARBA" id="ARBA00022490"/>
    </source>
</evidence>
<keyword evidence="2" id="KW-0963">Cytoplasm</keyword>
<feature type="region of interest" description="Disordered" evidence="3">
    <location>
        <begin position="142"/>
        <end position="161"/>
    </location>
</feature>
<dbReference type="InterPro" id="IPR015947">
    <property type="entry name" value="PUA-like_sf"/>
</dbReference>
<evidence type="ECO:0000259" key="4">
    <source>
        <dbReference type="SMART" id="SM00359"/>
    </source>
</evidence>
<keyword evidence="6" id="KW-1185">Reference proteome</keyword>
<dbReference type="InterPro" id="IPR016437">
    <property type="entry name" value="MCT-1/Tma20"/>
</dbReference>